<proteinExistence type="predicted"/>
<organism evidence="1 3">
    <name type="scientific">Rotaria magnacalcarata</name>
    <dbReference type="NCBI Taxonomy" id="392030"/>
    <lineage>
        <taxon>Eukaryota</taxon>
        <taxon>Metazoa</taxon>
        <taxon>Spiralia</taxon>
        <taxon>Gnathifera</taxon>
        <taxon>Rotifera</taxon>
        <taxon>Eurotatoria</taxon>
        <taxon>Bdelloidea</taxon>
        <taxon>Philodinida</taxon>
        <taxon>Philodinidae</taxon>
        <taxon>Rotaria</taxon>
    </lineage>
</organism>
<accession>A0A8S2Z6N9</accession>
<feature type="non-terminal residue" evidence="1">
    <location>
        <position position="62"/>
    </location>
</feature>
<evidence type="ECO:0000313" key="3">
    <source>
        <dbReference type="Proteomes" id="UP000681967"/>
    </source>
</evidence>
<evidence type="ECO:0000313" key="1">
    <source>
        <dbReference type="EMBL" id="CAF4606449.1"/>
    </source>
</evidence>
<dbReference type="Proteomes" id="UP000681720">
    <property type="component" value="Unassembled WGS sequence"/>
</dbReference>
<gene>
    <name evidence="1" type="ORF">BYL167_LOCUS40357</name>
    <name evidence="2" type="ORF">GIL414_LOCUS50876</name>
</gene>
<reference evidence="1" key="1">
    <citation type="submission" date="2021-02" db="EMBL/GenBank/DDBJ databases">
        <authorList>
            <person name="Nowell W R."/>
        </authorList>
    </citation>
    <scope>NUCLEOTIDE SEQUENCE</scope>
</reference>
<dbReference type="EMBL" id="CAJOBH010099589">
    <property type="protein sequence ID" value="CAF4606449.1"/>
    <property type="molecule type" value="Genomic_DNA"/>
</dbReference>
<sequence>FILLQQKAQLASRIQLELISGGNIRFEEGNVNDVWFNAAKDLLLSRFCSSIYSRYNITGIKI</sequence>
<evidence type="ECO:0000313" key="2">
    <source>
        <dbReference type="EMBL" id="CAF4881417.1"/>
    </source>
</evidence>
<name>A0A8S2Z6N9_9BILA</name>
<dbReference type="Proteomes" id="UP000681967">
    <property type="component" value="Unassembled WGS sequence"/>
</dbReference>
<feature type="non-terminal residue" evidence="1">
    <location>
        <position position="1"/>
    </location>
</feature>
<dbReference type="AlphaFoldDB" id="A0A8S2Z6N9"/>
<comment type="caution">
    <text evidence="1">The sequence shown here is derived from an EMBL/GenBank/DDBJ whole genome shotgun (WGS) entry which is preliminary data.</text>
</comment>
<protein>
    <submittedName>
        <fullName evidence="1">Uncharacterized protein</fullName>
    </submittedName>
</protein>
<dbReference type="EMBL" id="CAJOBJ010170608">
    <property type="protein sequence ID" value="CAF4881417.1"/>
    <property type="molecule type" value="Genomic_DNA"/>
</dbReference>